<dbReference type="RefSeq" id="WP_377910477.1">
    <property type="nucleotide sequence ID" value="NZ_JBHSGK010000020.1"/>
</dbReference>
<dbReference type="PANTHER" id="PTHR42716">
    <property type="entry name" value="L-ASPARTATE OXIDASE"/>
    <property type="match status" value="1"/>
</dbReference>
<dbReference type="Pfam" id="PF00890">
    <property type="entry name" value="FAD_binding_2"/>
    <property type="match status" value="1"/>
</dbReference>
<sequence>MNVIVIGGGLAACSVLAHLPPEASCTVLLKNSRYSGNSYLAQGGIAAPFHPDDSVEKHWLDTMECGSWKNNGTRVRELIQNGKQLLTEQLDLFDQNHEGSPALAMEGAHSLPRILHAGGDQTGSRLMEQANGILKHVRVLEQAPAEDLLIEHGRCTGVIYRHRGERFQLRSDAVILAAGGSGSLFPYTSNAPGTTGDAAAMASRAGVILTDMEYMQFHPTLWVENGRTIQLISEAVRGAGAVLRREDGSRLMREEDGGDLAPRDVTSRAVDQERQQGRSVWLDVSAVEKLAERFPFLYQEMSRRKSGLRLPVACGAHFHMGGVPADLDGRTELPGLFAVGEAACTGVHGANRLASNSLLEAIVTGTRCGAALREEPIPGLKGVTKLAPPLPAEEPDVKELQRHIHEGLGVVRNNAALDGLLDYLRSFSPALEKTTALETANRIQTATLMAEAARKNNTPLGAHWKETTHEPIAFTRTADPVF</sequence>
<dbReference type="InterPro" id="IPR036188">
    <property type="entry name" value="FAD/NAD-bd_sf"/>
</dbReference>
<dbReference type="Proteomes" id="UP001595896">
    <property type="component" value="Unassembled WGS sequence"/>
</dbReference>
<dbReference type="Gene3D" id="1.20.58.100">
    <property type="entry name" value="Fumarate reductase/succinate dehydrogenase flavoprotein-like, C-terminal domain"/>
    <property type="match status" value="1"/>
</dbReference>
<dbReference type="EC" id="1.4.3.16" evidence="4"/>
<evidence type="ECO:0000256" key="1">
    <source>
        <dbReference type="ARBA" id="ARBA00001974"/>
    </source>
</evidence>
<feature type="domain" description="FAD-dependent oxidoreductase 2 FAD-binding" evidence="13">
    <location>
        <begin position="3"/>
        <end position="358"/>
    </location>
</feature>
<dbReference type="SUPFAM" id="SSF51905">
    <property type="entry name" value="FAD/NAD(P)-binding domain"/>
    <property type="match status" value="1"/>
</dbReference>
<dbReference type="SUPFAM" id="SSF56425">
    <property type="entry name" value="Succinate dehydrogenase/fumarate reductase flavoprotein, catalytic domain"/>
    <property type="match status" value="1"/>
</dbReference>
<comment type="cofactor">
    <cofactor evidence="1">
        <name>FAD</name>
        <dbReference type="ChEBI" id="CHEBI:57692"/>
    </cofactor>
</comment>
<comment type="pathway">
    <text evidence="2">Cofactor biosynthesis; NAD(+) biosynthesis; iminoaspartate from L-aspartate (oxidase route): step 1/1.</text>
</comment>
<dbReference type="InterPro" id="IPR005288">
    <property type="entry name" value="NadB"/>
</dbReference>
<evidence type="ECO:0000256" key="7">
    <source>
        <dbReference type="ARBA" id="ARBA00022642"/>
    </source>
</evidence>
<dbReference type="InterPro" id="IPR037099">
    <property type="entry name" value="Fum_R/Succ_DH_flav-like_C_sf"/>
</dbReference>
<name>A0ABV9P0K2_9BACI</name>
<comment type="similarity">
    <text evidence="3">Belongs to the FAD-dependent oxidoreductase 2 family. NadB subfamily.</text>
</comment>
<keyword evidence="7" id="KW-0662">Pyridine nucleotide biosynthesis</keyword>
<comment type="caution">
    <text evidence="14">The sequence shown here is derived from an EMBL/GenBank/DDBJ whole genome shotgun (WGS) entry which is preliminary data.</text>
</comment>
<evidence type="ECO:0000256" key="2">
    <source>
        <dbReference type="ARBA" id="ARBA00004950"/>
    </source>
</evidence>
<keyword evidence="15" id="KW-1185">Reference proteome</keyword>
<evidence type="ECO:0000256" key="4">
    <source>
        <dbReference type="ARBA" id="ARBA00012173"/>
    </source>
</evidence>
<dbReference type="PANTHER" id="PTHR42716:SF2">
    <property type="entry name" value="L-ASPARTATE OXIDASE, CHLOROPLASTIC"/>
    <property type="match status" value="1"/>
</dbReference>
<proteinExistence type="inferred from homology"/>
<evidence type="ECO:0000259" key="13">
    <source>
        <dbReference type="Pfam" id="PF00890"/>
    </source>
</evidence>
<evidence type="ECO:0000313" key="15">
    <source>
        <dbReference type="Proteomes" id="UP001595896"/>
    </source>
</evidence>
<dbReference type="Gene3D" id="3.50.50.60">
    <property type="entry name" value="FAD/NAD(P)-binding domain"/>
    <property type="match status" value="1"/>
</dbReference>
<evidence type="ECO:0000313" key="14">
    <source>
        <dbReference type="EMBL" id="MFC4737887.1"/>
    </source>
</evidence>
<comment type="catalytic activity">
    <reaction evidence="11">
        <text>L-aspartate + O2 = iminosuccinate + H2O2</text>
        <dbReference type="Rhea" id="RHEA:25876"/>
        <dbReference type="ChEBI" id="CHEBI:15379"/>
        <dbReference type="ChEBI" id="CHEBI:16240"/>
        <dbReference type="ChEBI" id="CHEBI:29991"/>
        <dbReference type="ChEBI" id="CHEBI:77875"/>
        <dbReference type="EC" id="1.4.3.16"/>
    </reaction>
    <physiologicalReaction direction="left-to-right" evidence="11">
        <dbReference type="Rhea" id="RHEA:25877"/>
    </physiologicalReaction>
</comment>
<dbReference type="EMBL" id="JBHSGK010000020">
    <property type="protein sequence ID" value="MFC4737887.1"/>
    <property type="molecule type" value="Genomic_DNA"/>
</dbReference>
<gene>
    <name evidence="14" type="ORF">ACFO4L_15005</name>
</gene>
<dbReference type="Gene3D" id="3.90.700.10">
    <property type="entry name" value="Succinate dehydrogenase/fumarate reductase flavoprotein, catalytic domain"/>
    <property type="match status" value="1"/>
</dbReference>
<evidence type="ECO:0000256" key="6">
    <source>
        <dbReference type="ARBA" id="ARBA00022630"/>
    </source>
</evidence>
<keyword evidence="8" id="KW-0274">FAD</keyword>
<keyword evidence="9" id="KW-0560">Oxidoreductase</keyword>
<evidence type="ECO:0000256" key="9">
    <source>
        <dbReference type="ARBA" id="ARBA00023002"/>
    </source>
</evidence>
<evidence type="ECO:0000256" key="12">
    <source>
        <dbReference type="SAM" id="MobiDB-lite"/>
    </source>
</evidence>
<evidence type="ECO:0000256" key="3">
    <source>
        <dbReference type="ARBA" id="ARBA00008562"/>
    </source>
</evidence>
<protein>
    <recommendedName>
        <fullName evidence="5">L-aspartate oxidase</fullName>
        <ecNumber evidence="4">1.4.3.16</ecNumber>
    </recommendedName>
    <alternativeName>
        <fullName evidence="10">Quinolinate synthase B</fullName>
    </alternativeName>
</protein>
<organism evidence="14 15">
    <name type="scientific">Bacillus daqingensis</name>
    <dbReference type="NCBI Taxonomy" id="872396"/>
    <lineage>
        <taxon>Bacteria</taxon>
        <taxon>Bacillati</taxon>
        <taxon>Bacillota</taxon>
        <taxon>Bacilli</taxon>
        <taxon>Bacillales</taxon>
        <taxon>Bacillaceae</taxon>
        <taxon>Bacillus</taxon>
    </lineage>
</organism>
<evidence type="ECO:0000256" key="10">
    <source>
        <dbReference type="ARBA" id="ARBA00030386"/>
    </source>
</evidence>
<dbReference type="InterPro" id="IPR027477">
    <property type="entry name" value="Succ_DH/fumarate_Rdtase_cat_sf"/>
</dbReference>
<evidence type="ECO:0000256" key="8">
    <source>
        <dbReference type="ARBA" id="ARBA00022827"/>
    </source>
</evidence>
<feature type="region of interest" description="Disordered" evidence="12">
    <location>
        <begin position="253"/>
        <end position="272"/>
    </location>
</feature>
<reference evidence="15" key="1">
    <citation type="journal article" date="2019" name="Int. J. Syst. Evol. Microbiol.">
        <title>The Global Catalogue of Microorganisms (GCM) 10K type strain sequencing project: providing services to taxonomists for standard genome sequencing and annotation.</title>
        <authorList>
            <consortium name="The Broad Institute Genomics Platform"/>
            <consortium name="The Broad Institute Genome Sequencing Center for Infectious Disease"/>
            <person name="Wu L."/>
            <person name="Ma J."/>
        </authorList>
    </citation>
    <scope>NUCLEOTIDE SEQUENCE [LARGE SCALE GENOMIC DNA]</scope>
    <source>
        <strain evidence="15">JCM 12165</strain>
    </source>
</reference>
<dbReference type="SUPFAM" id="SSF46977">
    <property type="entry name" value="Succinate dehydrogenase/fumarate reductase flavoprotein C-terminal domain"/>
    <property type="match status" value="1"/>
</dbReference>
<evidence type="ECO:0000256" key="11">
    <source>
        <dbReference type="ARBA" id="ARBA00048305"/>
    </source>
</evidence>
<dbReference type="InterPro" id="IPR003953">
    <property type="entry name" value="FAD-dep_OxRdtase_2_FAD-bd"/>
</dbReference>
<keyword evidence="6" id="KW-0285">Flavoprotein</keyword>
<evidence type="ECO:0000256" key="5">
    <source>
        <dbReference type="ARBA" id="ARBA00021901"/>
    </source>
</evidence>
<accession>A0ABV9P0K2</accession>